<dbReference type="AlphaFoldDB" id="A0A3N4H7Q4"/>
<feature type="region of interest" description="Disordered" evidence="1">
    <location>
        <begin position="509"/>
        <end position="588"/>
    </location>
</feature>
<feature type="compositionally biased region" description="Basic and acidic residues" evidence="1">
    <location>
        <begin position="294"/>
        <end position="306"/>
    </location>
</feature>
<feature type="region of interest" description="Disordered" evidence="1">
    <location>
        <begin position="605"/>
        <end position="673"/>
    </location>
</feature>
<protein>
    <submittedName>
        <fullName evidence="2">Uncharacterized protein</fullName>
    </submittedName>
</protein>
<feature type="compositionally biased region" description="Acidic residues" evidence="1">
    <location>
        <begin position="530"/>
        <end position="560"/>
    </location>
</feature>
<feature type="region of interest" description="Disordered" evidence="1">
    <location>
        <begin position="437"/>
        <end position="473"/>
    </location>
</feature>
<gene>
    <name evidence="2" type="ORF">BJ508DRAFT_316107</name>
</gene>
<name>A0A3N4H7Q4_ASCIM</name>
<organism evidence="2 3">
    <name type="scientific">Ascobolus immersus RN42</name>
    <dbReference type="NCBI Taxonomy" id="1160509"/>
    <lineage>
        <taxon>Eukaryota</taxon>
        <taxon>Fungi</taxon>
        <taxon>Dikarya</taxon>
        <taxon>Ascomycota</taxon>
        <taxon>Pezizomycotina</taxon>
        <taxon>Pezizomycetes</taxon>
        <taxon>Pezizales</taxon>
        <taxon>Ascobolaceae</taxon>
        <taxon>Ascobolus</taxon>
    </lineage>
</organism>
<evidence type="ECO:0000313" key="3">
    <source>
        <dbReference type="Proteomes" id="UP000275078"/>
    </source>
</evidence>
<feature type="region of interest" description="Disordered" evidence="1">
    <location>
        <begin position="192"/>
        <end position="221"/>
    </location>
</feature>
<evidence type="ECO:0000256" key="1">
    <source>
        <dbReference type="SAM" id="MobiDB-lite"/>
    </source>
</evidence>
<feature type="compositionally biased region" description="Low complexity" evidence="1">
    <location>
        <begin position="616"/>
        <end position="629"/>
    </location>
</feature>
<feature type="compositionally biased region" description="Pro residues" evidence="1">
    <location>
        <begin position="450"/>
        <end position="467"/>
    </location>
</feature>
<reference evidence="2 3" key="1">
    <citation type="journal article" date="2018" name="Nat. Ecol. Evol.">
        <title>Pezizomycetes genomes reveal the molecular basis of ectomycorrhizal truffle lifestyle.</title>
        <authorList>
            <person name="Murat C."/>
            <person name="Payen T."/>
            <person name="Noel B."/>
            <person name="Kuo A."/>
            <person name="Morin E."/>
            <person name="Chen J."/>
            <person name="Kohler A."/>
            <person name="Krizsan K."/>
            <person name="Balestrini R."/>
            <person name="Da Silva C."/>
            <person name="Montanini B."/>
            <person name="Hainaut M."/>
            <person name="Levati E."/>
            <person name="Barry K.W."/>
            <person name="Belfiori B."/>
            <person name="Cichocki N."/>
            <person name="Clum A."/>
            <person name="Dockter R.B."/>
            <person name="Fauchery L."/>
            <person name="Guy J."/>
            <person name="Iotti M."/>
            <person name="Le Tacon F."/>
            <person name="Lindquist E.A."/>
            <person name="Lipzen A."/>
            <person name="Malagnac F."/>
            <person name="Mello A."/>
            <person name="Molinier V."/>
            <person name="Miyauchi S."/>
            <person name="Poulain J."/>
            <person name="Riccioni C."/>
            <person name="Rubini A."/>
            <person name="Sitrit Y."/>
            <person name="Splivallo R."/>
            <person name="Traeger S."/>
            <person name="Wang M."/>
            <person name="Zifcakova L."/>
            <person name="Wipf D."/>
            <person name="Zambonelli A."/>
            <person name="Paolocci F."/>
            <person name="Nowrousian M."/>
            <person name="Ottonello S."/>
            <person name="Baldrian P."/>
            <person name="Spatafora J.W."/>
            <person name="Henrissat B."/>
            <person name="Nagy L.G."/>
            <person name="Aury J.M."/>
            <person name="Wincker P."/>
            <person name="Grigoriev I.V."/>
            <person name="Bonfante P."/>
            <person name="Martin F.M."/>
        </authorList>
    </citation>
    <scope>NUCLEOTIDE SEQUENCE [LARGE SCALE GENOMIC DNA]</scope>
    <source>
        <strain evidence="2 3">RN42</strain>
    </source>
</reference>
<keyword evidence="3" id="KW-1185">Reference proteome</keyword>
<evidence type="ECO:0000313" key="2">
    <source>
        <dbReference type="EMBL" id="RPA70889.1"/>
    </source>
</evidence>
<accession>A0A3N4H7Q4</accession>
<dbReference type="Proteomes" id="UP000275078">
    <property type="component" value="Unassembled WGS sequence"/>
</dbReference>
<proteinExistence type="predicted"/>
<feature type="region of interest" description="Disordered" evidence="1">
    <location>
        <begin position="294"/>
        <end position="396"/>
    </location>
</feature>
<sequence>MVHHEFLLDPLSGKTFKILKKRVQLERHEFLTRVVVLEKTNDRSPSTSQLLVASHLVTHPLWGLLLRPGARLNAINGLRAPTSDVRLEIHVKTPNSSEGRARMDMWKAEGWGDDPDDEGRDLDSEDYVTKADYPFGLSFSYTGNRHGVRGFPKITLASAYRMLLLNGTECAHLIKYLKGDIKSRLMASGIRNKLSEPESEDEASSSKKKPTKSRAEKERIRKANDEAVEQWDNLIVNPLKEFKYLPPPIRDEFRYSPESVKYGKHGVIYTQASRCYTHCLDRIALEVASKLRSEEKLAGQDYDRVPTTRSKNNSQSATDAASDGSKRRNTRSNPVGGIDPAPPLSTNPTKRTGKRKNATAVETPAESVETHASVNDHPPLPPTNLQDAEGQPAKKTRLEEENEFLREKQQKMEEQLAQLFAFIGKGNVIPPPGLLHGPLPFTGSTDTAVPQPPPFPRSSPPPPPPAGLPLEQSFGGSFLESLAESQYNAPLLTGNETLHQHVQQEDAGIFSGPSREEETVCGIPDFSAPEPEEVTPVDGDSDAEGVEENAEGEDEEDDGLDSATPLTAAEDKQEPSEKATIVDLQPTSYVQRRTAIINRPVAQLRPSVSTVGSDESTLPVVSSTSPVTSAEQVPATTDGAGVDSDDNDGDTASSSSKKPGKPRPSRSIDTVLSKEQKEVYNDKSFKATTLKNVMFLKPFLEPSKRDDVKKRFANAWTRTLTSRSHIPAGTAPFDSKVWDLLAERVNGYSRSLFRKATEFVPRFYLNNGDRLEFLLENDRFATPPTHYNVFPNNHVMFLAPNIILFICRYFYANHKCAGNLVLPAALLVNKLNGTFICYMTSCLKMAIRCLLFDENYNTETHESKDTLTGY</sequence>
<dbReference type="EMBL" id="ML120019">
    <property type="protein sequence ID" value="RPA70889.1"/>
    <property type="molecule type" value="Genomic_DNA"/>
</dbReference>
<feature type="compositionally biased region" description="Polar residues" evidence="1">
    <location>
        <begin position="307"/>
        <end position="319"/>
    </location>
</feature>
<feature type="compositionally biased region" description="Polar residues" evidence="1">
    <location>
        <begin position="606"/>
        <end position="615"/>
    </location>
</feature>